<reference evidence="2 3" key="1">
    <citation type="submission" date="2023-06" db="EMBL/GenBank/DDBJ databases">
        <title>Complete Genome Sequence of Gallibacterium anatis Strain BJF12, Isolated from a chicken with diarrhea.</title>
        <authorList>
            <person name="Guo F."/>
            <person name="Bu W."/>
            <person name="Xu F."/>
            <person name="Wen T."/>
        </authorList>
    </citation>
    <scope>NUCLEOTIDE SEQUENCE [LARGE SCALE GENOMIC DNA]</scope>
    <source>
        <strain evidence="2 3">BJF12</strain>
    </source>
</reference>
<dbReference type="PROSITE" id="PS50943">
    <property type="entry name" value="HTH_CROC1"/>
    <property type="match status" value="1"/>
</dbReference>
<dbReference type="InterPro" id="IPR010982">
    <property type="entry name" value="Lambda_DNA-bd_dom_sf"/>
</dbReference>
<dbReference type="Pfam" id="PF01381">
    <property type="entry name" value="HTH_3"/>
    <property type="match status" value="1"/>
</dbReference>
<sequence>MLQISDFLKSERERLGLTQEEIASKCGVSKRTYIYYEQGERVPNTDFLAALTQIGGDVMYVLSGIRGVAQLSSLENMVLNAFNALNDEEKLQALGFLTGLKGQKSSGVSQVAHGNVTNMVAGDMKK</sequence>
<evidence type="ECO:0000259" key="1">
    <source>
        <dbReference type="PROSITE" id="PS50943"/>
    </source>
</evidence>
<proteinExistence type="predicted"/>
<evidence type="ECO:0000313" key="2">
    <source>
        <dbReference type="EMBL" id="WIM80314.1"/>
    </source>
</evidence>
<dbReference type="SUPFAM" id="SSF47413">
    <property type="entry name" value="lambda repressor-like DNA-binding domains"/>
    <property type="match status" value="1"/>
</dbReference>
<dbReference type="AlphaFoldDB" id="A0AAX3XGZ9"/>
<organism evidence="2 3">
    <name type="scientific">Gallibacterium anatis</name>
    <dbReference type="NCBI Taxonomy" id="750"/>
    <lineage>
        <taxon>Bacteria</taxon>
        <taxon>Pseudomonadati</taxon>
        <taxon>Pseudomonadota</taxon>
        <taxon>Gammaproteobacteria</taxon>
        <taxon>Pasteurellales</taxon>
        <taxon>Pasteurellaceae</taxon>
        <taxon>Gallibacterium</taxon>
    </lineage>
</organism>
<protein>
    <submittedName>
        <fullName evidence="2">Helix-turn-helix transcriptional regulator</fullName>
    </submittedName>
</protein>
<dbReference type="InterPro" id="IPR001387">
    <property type="entry name" value="Cro/C1-type_HTH"/>
</dbReference>
<dbReference type="CDD" id="cd00093">
    <property type="entry name" value="HTH_XRE"/>
    <property type="match status" value="1"/>
</dbReference>
<keyword evidence="3" id="KW-1185">Reference proteome</keyword>
<evidence type="ECO:0000313" key="3">
    <source>
        <dbReference type="Proteomes" id="UP001226750"/>
    </source>
</evidence>
<feature type="domain" description="HTH cro/C1-type" evidence="1">
    <location>
        <begin position="8"/>
        <end position="51"/>
    </location>
</feature>
<dbReference type="Proteomes" id="UP001226750">
    <property type="component" value="Chromosome"/>
</dbReference>
<gene>
    <name evidence="2" type="ORF">QP018_03535</name>
</gene>
<name>A0AAX3XGZ9_9PAST</name>
<dbReference type="GO" id="GO:0003677">
    <property type="term" value="F:DNA binding"/>
    <property type="evidence" value="ECO:0007669"/>
    <property type="project" value="InterPro"/>
</dbReference>
<dbReference type="SMART" id="SM00530">
    <property type="entry name" value="HTH_XRE"/>
    <property type="match status" value="1"/>
</dbReference>
<dbReference type="EMBL" id="CP126975">
    <property type="protein sequence ID" value="WIM80314.1"/>
    <property type="molecule type" value="Genomic_DNA"/>
</dbReference>
<accession>A0AAX3XGZ9</accession>
<dbReference type="Gene3D" id="1.10.260.40">
    <property type="entry name" value="lambda repressor-like DNA-binding domains"/>
    <property type="match status" value="1"/>
</dbReference>
<dbReference type="RefSeq" id="WP_013745019.1">
    <property type="nucleotide sequence ID" value="NZ_CP126975.1"/>
</dbReference>